<keyword evidence="1" id="KW-0808">Transferase</keyword>
<name>A0A249JZG8_9ACTN</name>
<protein>
    <submittedName>
        <fullName evidence="1">Methyltransferase</fullName>
    </submittedName>
</protein>
<evidence type="ECO:0000313" key="2">
    <source>
        <dbReference type="Proteomes" id="UP000217153"/>
    </source>
</evidence>
<organism evidence="1 2">
    <name type="scientific">Candidatus Nanopelagicus limnae</name>
    <dbReference type="NCBI Taxonomy" id="1884634"/>
    <lineage>
        <taxon>Bacteria</taxon>
        <taxon>Bacillati</taxon>
        <taxon>Actinomycetota</taxon>
        <taxon>Actinomycetes</taxon>
        <taxon>Candidatus Nanopelagicales</taxon>
        <taxon>Candidatus Nanopelagicaceae</taxon>
        <taxon>Candidatus Nanopelagicus</taxon>
    </lineage>
</organism>
<evidence type="ECO:0000313" key="1">
    <source>
        <dbReference type="EMBL" id="ASY09902.2"/>
    </source>
</evidence>
<dbReference type="Gene3D" id="3.40.50.150">
    <property type="entry name" value="Vaccinia Virus protein VP39"/>
    <property type="match status" value="1"/>
</dbReference>
<dbReference type="CDD" id="cd02440">
    <property type="entry name" value="AdoMet_MTases"/>
    <property type="match status" value="1"/>
</dbReference>
<dbReference type="Proteomes" id="UP000217153">
    <property type="component" value="Chromosome"/>
</dbReference>
<keyword evidence="1" id="KW-0489">Methyltransferase</keyword>
<dbReference type="EMBL" id="CP016768">
    <property type="protein sequence ID" value="ASY09902.2"/>
    <property type="molecule type" value="Genomic_DNA"/>
</dbReference>
<dbReference type="GO" id="GO:0008168">
    <property type="term" value="F:methyltransferase activity"/>
    <property type="evidence" value="ECO:0007669"/>
    <property type="project" value="UniProtKB-KW"/>
</dbReference>
<sequence length="465" mass="54042">MKETMRTSKRLLNANGPYEHGIWVNGNISLENVEEGAGTYLFFKRSFDLVEKISNKLLEIFSYEELTNKTILDIGCYDAWILHQLNLRFNFKRAVGVEPRLKNIQKGEYARIHYGIESKMEIFQGSIDSIGELFPETLFDIVLCLGTIHHVESTPAAITNISKKSSDILFIDSMVIEKPERDASNILRLLNLKDVVYLNSEYEWAIAAFKFESPYFDGSSFKNQIVNVPEQRLIIMALSSLGFKILDVSSPEENFYTKSYQKLRGVKESFVFARKEDAKVTKKENWVEKASVYESTFTFTTVDLEFLRKWITQLNLNDYYDFVLKSGDNKKVRFRSRIFFLYSKKPTVKSWKFLVNRLKISKETLEILTNISRAPIDKILLEIAKRAIKDQNYDVAVLALETILDRDNADWRSFYRSSYLLSIIYSIQNDSVKHQEMIQLLRISNSEWPLNQEVGLDWALANLNT</sequence>
<dbReference type="SUPFAM" id="SSF53335">
    <property type="entry name" value="S-adenosyl-L-methionine-dependent methyltransferases"/>
    <property type="match status" value="1"/>
</dbReference>
<dbReference type="KEGG" id="abam:B1s21122_06260"/>
<proteinExistence type="predicted"/>
<dbReference type="Pfam" id="PF13489">
    <property type="entry name" value="Methyltransf_23"/>
    <property type="match status" value="1"/>
</dbReference>
<accession>A0A249JZG8</accession>
<keyword evidence="2" id="KW-1185">Reference proteome</keyword>
<gene>
    <name evidence="1" type="ORF">B1s21122_06260</name>
</gene>
<dbReference type="OrthoDB" id="9765084at2"/>
<dbReference type="InterPro" id="IPR029063">
    <property type="entry name" value="SAM-dependent_MTases_sf"/>
</dbReference>
<dbReference type="GO" id="GO:0032259">
    <property type="term" value="P:methylation"/>
    <property type="evidence" value="ECO:0007669"/>
    <property type="project" value="UniProtKB-KW"/>
</dbReference>
<dbReference type="AlphaFoldDB" id="A0A249JZG8"/>
<reference evidence="2" key="1">
    <citation type="submission" date="2016-10" db="EMBL/GenBank/DDBJ databases">
        <title>High microdiversification within the ubiquitous acI lineage of Actinobacteria.</title>
        <authorList>
            <person name="Neuenschwander S.M."/>
            <person name="Salcher M."/>
            <person name="Ghai R."/>
            <person name="Pernthaler J."/>
        </authorList>
    </citation>
    <scope>NUCLEOTIDE SEQUENCE [LARGE SCALE GENOMIC DNA]</scope>
</reference>